<feature type="transmembrane region" description="Helical" evidence="9">
    <location>
        <begin position="378"/>
        <end position="401"/>
    </location>
</feature>
<keyword evidence="11" id="KW-1185">Reference proteome</keyword>
<feature type="transmembrane region" description="Helical" evidence="9">
    <location>
        <begin position="319"/>
        <end position="340"/>
    </location>
</feature>
<dbReference type="GO" id="GO:0005304">
    <property type="term" value="F:L-valine transmembrane transporter activity"/>
    <property type="evidence" value="ECO:0007669"/>
    <property type="project" value="TreeGrafter"/>
</dbReference>
<dbReference type="Proteomes" id="UP000531594">
    <property type="component" value="Unassembled WGS sequence"/>
</dbReference>
<organism evidence="10 11">
    <name type="scientific">Bacillus benzoevorans</name>
    <dbReference type="NCBI Taxonomy" id="1456"/>
    <lineage>
        <taxon>Bacteria</taxon>
        <taxon>Bacillati</taxon>
        <taxon>Bacillota</taxon>
        <taxon>Bacilli</taxon>
        <taxon>Bacillales</taxon>
        <taxon>Bacillaceae</taxon>
        <taxon>Bacillus</taxon>
    </lineage>
</organism>
<keyword evidence="4" id="KW-1003">Cell membrane</keyword>
<dbReference type="PANTHER" id="PTHR30588:SF0">
    <property type="entry name" value="BRANCHED-CHAIN AMINO ACID PERMEASE BRNQ"/>
    <property type="match status" value="1"/>
</dbReference>
<protein>
    <recommendedName>
        <fullName evidence="9">Branched-chain amino acid transport system carrier protein</fullName>
    </recommendedName>
</protein>
<evidence type="ECO:0000256" key="5">
    <source>
        <dbReference type="ARBA" id="ARBA00022692"/>
    </source>
</evidence>
<dbReference type="PANTHER" id="PTHR30588">
    <property type="entry name" value="BRANCHED-CHAIN AMINO ACID TRANSPORT SYSTEM 2 CARRIER PROTEIN"/>
    <property type="match status" value="1"/>
</dbReference>
<name>A0A7X0HQF4_9BACI</name>
<dbReference type="GO" id="GO:0015188">
    <property type="term" value="F:L-isoleucine transmembrane transporter activity"/>
    <property type="evidence" value="ECO:0007669"/>
    <property type="project" value="TreeGrafter"/>
</dbReference>
<feature type="transmembrane region" description="Helical" evidence="9">
    <location>
        <begin position="200"/>
        <end position="219"/>
    </location>
</feature>
<evidence type="ECO:0000256" key="6">
    <source>
        <dbReference type="ARBA" id="ARBA00022970"/>
    </source>
</evidence>
<proteinExistence type="inferred from homology"/>
<feature type="transmembrane region" description="Helical" evidence="9">
    <location>
        <begin position="156"/>
        <end position="177"/>
    </location>
</feature>
<evidence type="ECO:0000256" key="9">
    <source>
        <dbReference type="RuleBase" id="RU362122"/>
    </source>
</evidence>
<evidence type="ECO:0000256" key="1">
    <source>
        <dbReference type="ARBA" id="ARBA00004651"/>
    </source>
</evidence>
<evidence type="ECO:0000256" key="3">
    <source>
        <dbReference type="ARBA" id="ARBA00022448"/>
    </source>
</evidence>
<comment type="similarity">
    <text evidence="2 9">Belongs to the branched chain amino acid transporter family.</text>
</comment>
<dbReference type="InterPro" id="IPR004685">
    <property type="entry name" value="Brnchd-chn_aa_trnsp_Livcs"/>
</dbReference>
<feature type="transmembrane region" description="Helical" evidence="9">
    <location>
        <begin position="421"/>
        <end position="439"/>
    </location>
</feature>
<evidence type="ECO:0000313" key="11">
    <source>
        <dbReference type="Proteomes" id="UP000531594"/>
    </source>
</evidence>
<dbReference type="GO" id="GO:0015820">
    <property type="term" value="P:L-leucine transport"/>
    <property type="evidence" value="ECO:0007669"/>
    <property type="project" value="TreeGrafter"/>
</dbReference>
<evidence type="ECO:0000313" key="10">
    <source>
        <dbReference type="EMBL" id="MBB6444978.1"/>
    </source>
</evidence>
<dbReference type="GO" id="GO:0015818">
    <property type="term" value="P:isoleucine transport"/>
    <property type="evidence" value="ECO:0007669"/>
    <property type="project" value="TreeGrafter"/>
</dbReference>
<gene>
    <name evidence="10" type="ORF">HNR53_001588</name>
</gene>
<feature type="transmembrane region" description="Helical" evidence="9">
    <location>
        <begin position="42"/>
        <end position="67"/>
    </location>
</feature>
<dbReference type="GO" id="GO:0015190">
    <property type="term" value="F:L-leucine transmembrane transporter activity"/>
    <property type="evidence" value="ECO:0007669"/>
    <property type="project" value="TreeGrafter"/>
</dbReference>
<dbReference type="GO" id="GO:0005886">
    <property type="term" value="C:plasma membrane"/>
    <property type="evidence" value="ECO:0007669"/>
    <property type="project" value="UniProtKB-SubCell"/>
</dbReference>
<comment type="subcellular location">
    <subcellularLocation>
        <location evidence="1 9">Cell membrane</location>
        <topology evidence="1 9">Multi-pass membrane protein</topology>
    </subcellularLocation>
</comment>
<dbReference type="AlphaFoldDB" id="A0A7X0HQF4"/>
<keyword evidence="5 9" id="KW-0812">Transmembrane</keyword>
<keyword evidence="6 9" id="KW-0029">Amino-acid transport</keyword>
<evidence type="ECO:0000256" key="7">
    <source>
        <dbReference type="ARBA" id="ARBA00022989"/>
    </source>
</evidence>
<comment type="function">
    <text evidence="9">Component of the transport system for branched-chain amino acids.</text>
</comment>
<dbReference type="NCBIfam" id="TIGR00796">
    <property type="entry name" value="livcs"/>
    <property type="match status" value="1"/>
</dbReference>
<feature type="transmembrane region" description="Helical" evidence="9">
    <location>
        <begin position="79"/>
        <end position="102"/>
    </location>
</feature>
<keyword evidence="8 9" id="KW-0472">Membrane</keyword>
<evidence type="ECO:0000256" key="4">
    <source>
        <dbReference type="ARBA" id="ARBA00022475"/>
    </source>
</evidence>
<accession>A0A7X0HQF4</accession>
<evidence type="ECO:0000256" key="8">
    <source>
        <dbReference type="ARBA" id="ARBA00023136"/>
    </source>
</evidence>
<dbReference type="Pfam" id="PF05525">
    <property type="entry name" value="Branch_AA_trans"/>
    <property type="match status" value="1"/>
</dbReference>
<sequence length="451" mass="47777">MNKQKISIGNLIAIGFMLFALFFGAGNLIFPPALGQAAGDNFWPAIIGFLLTGVGLPLLGVLAIGLSGHDHLQSMANRINPTFSLAFTVILYLSIGPFFAIPRTGTVSYEIAAAPFLPEMSGGFNIGLLIYSIVFFVIVGWLSLNPSKIVDRVGKVMTPILLICLLILLAITLIAPLDQPMKPIGAYLDNAFFKGFQEGYLTMDTLASLVFGIIVINAIKGMGVSNKKEIAISTIKSSLIASGCLGAIYLGLGYMGVTTNFAAGETNNGPAILTFAADTHFGIYGNIILGLAILFACLTTAIGLITSCASYFSSLFPRFSYKTLAIVFTVFSAAVANIGLNQLITISVPVLVVVYPIAIVLIFLTFAEPLFKGRVEVYRWSLLLTGIFSVIDGINAAGIPISGLTSFLGQYLPLFNAGMGWLVPALVGAVIGYIVSLTTRTSDAAPLEKIN</sequence>
<reference evidence="10 11" key="1">
    <citation type="submission" date="2020-08" db="EMBL/GenBank/DDBJ databases">
        <title>Genomic Encyclopedia of Type Strains, Phase IV (KMG-IV): sequencing the most valuable type-strain genomes for metagenomic binning, comparative biology and taxonomic classification.</title>
        <authorList>
            <person name="Goeker M."/>
        </authorList>
    </citation>
    <scope>NUCLEOTIDE SEQUENCE [LARGE SCALE GENOMIC DNA]</scope>
    <source>
        <strain evidence="10 11">DSM 5391</strain>
    </source>
</reference>
<evidence type="ECO:0000256" key="2">
    <source>
        <dbReference type="ARBA" id="ARBA00008540"/>
    </source>
</evidence>
<dbReference type="EMBL" id="JACHGK010000004">
    <property type="protein sequence ID" value="MBB6444978.1"/>
    <property type="molecule type" value="Genomic_DNA"/>
</dbReference>
<keyword evidence="7 9" id="KW-1133">Transmembrane helix</keyword>
<feature type="transmembrane region" description="Helical" evidence="9">
    <location>
        <begin position="239"/>
        <end position="263"/>
    </location>
</feature>
<keyword evidence="3 9" id="KW-0813">Transport</keyword>
<feature type="transmembrane region" description="Helical" evidence="9">
    <location>
        <begin position="346"/>
        <end position="366"/>
    </location>
</feature>
<feature type="transmembrane region" description="Helical" evidence="9">
    <location>
        <begin position="122"/>
        <end position="144"/>
    </location>
</feature>
<feature type="transmembrane region" description="Helical" evidence="9">
    <location>
        <begin position="283"/>
        <end position="312"/>
    </location>
</feature>
<comment type="caution">
    <text evidence="10">The sequence shown here is derived from an EMBL/GenBank/DDBJ whole genome shotgun (WGS) entry which is preliminary data.</text>
</comment>
<feature type="transmembrane region" description="Helical" evidence="9">
    <location>
        <begin position="12"/>
        <end position="30"/>
    </location>
</feature>
<dbReference type="RefSeq" id="WP_184524586.1">
    <property type="nucleotide sequence ID" value="NZ_JACHGK010000004.1"/>
</dbReference>